<feature type="region of interest" description="Disordered" evidence="1">
    <location>
        <begin position="48"/>
        <end position="81"/>
    </location>
</feature>
<dbReference type="AlphaFoldDB" id="A0AAV2EVI7"/>
<reference evidence="2 3" key="1">
    <citation type="submission" date="2024-04" db="EMBL/GenBank/DDBJ databases">
        <authorList>
            <person name="Fracassetti M."/>
        </authorList>
    </citation>
    <scope>NUCLEOTIDE SEQUENCE [LARGE SCALE GENOMIC DNA]</scope>
</reference>
<proteinExistence type="predicted"/>
<feature type="compositionally biased region" description="Polar residues" evidence="1">
    <location>
        <begin position="59"/>
        <end position="70"/>
    </location>
</feature>
<evidence type="ECO:0000313" key="3">
    <source>
        <dbReference type="Proteomes" id="UP001497516"/>
    </source>
</evidence>
<sequence length="81" mass="8591">MAPTAAMLILPTHLNTCSSPSPSSGSSPGDLFGLIGWVGRCRRQELKQSPVAAADHVSQHQLPQDPLNHTKSGEEEVSRSS</sequence>
<organism evidence="2 3">
    <name type="scientific">Linum trigynum</name>
    <dbReference type="NCBI Taxonomy" id="586398"/>
    <lineage>
        <taxon>Eukaryota</taxon>
        <taxon>Viridiplantae</taxon>
        <taxon>Streptophyta</taxon>
        <taxon>Embryophyta</taxon>
        <taxon>Tracheophyta</taxon>
        <taxon>Spermatophyta</taxon>
        <taxon>Magnoliopsida</taxon>
        <taxon>eudicotyledons</taxon>
        <taxon>Gunneridae</taxon>
        <taxon>Pentapetalae</taxon>
        <taxon>rosids</taxon>
        <taxon>fabids</taxon>
        <taxon>Malpighiales</taxon>
        <taxon>Linaceae</taxon>
        <taxon>Linum</taxon>
    </lineage>
</organism>
<name>A0AAV2EVI7_9ROSI</name>
<dbReference type="EMBL" id="OZ034818">
    <property type="protein sequence ID" value="CAL1389849.1"/>
    <property type="molecule type" value="Genomic_DNA"/>
</dbReference>
<feature type="compositionally biased region" description="Basic and acidic residues" evidence="1">
    <location>
        <begin position="71"/>
        <end position="81"/>
    </location>
</feature>
<keyword evidence="3" id="KW-1185">Reference proteome</keyword>
<evidence type="ECO:0000256" key="1">
    <source>
        <dbReference type="SAM" id="MobiDB-lite"/>
    </source>
</evidence>
<evidence type="ECO:0000313" key="2">
    <source>
        <dbReference type="EMBL" id="CAL1389849.1"/>
    </source>
</evidence>
<dbReference type="Proteomes" id="UP001497516">
    <property type="component" value="Chromosome 5"/>
</dbReference>
<protein>
    <submittedName>
        <fullName evidence="2">Uncharacterized protein</fullName>
    </submittedName>
</protein>
<gene>
    <name evidence="2" type="ORF">LTRI10_LOCUS30677</name>
</gene>
<accession>A0AAV2EVI7</accession>